<gene>
    <name evidence="10" type="ORF">KP79_PYT08891</name>
</gene>
<comment type="caution">
    <text evidence="10">The sequence shown here is derived from an EMBL/GenBank/DDBJ whole genome shotgun (WGS) entry which is preliminary data.</text>
</comment>
<dbReference type="PROSITE" id="PS51019">
    <property type="entry name" value="REELIN"/>
    <property type="match status" value="1"/>
</dbReference>
<dbReference type="PANTHER" id="PTHR45828">
    <property type="entry name" value="CYTOCHROME B561/FERRIC REDUCTASE TRANSMEMBRANE"/>
    <property type="match status" value="1"/>
</dbReference>
<evidence type="ECO:0000259" key="9">
    <source>
        <dbReference type="PROSITE" id="PS51019"/>
    </source>
</evidence>
<dbReference type="CDD" id="cd08544">
    <property type="entry name" value="Reeler"/>
    <property type="match status" value="1"/>
</dbReference>
<dbReference type="InterPro" id="IPR042307">
    <property type="entry name" value="Reeler_sf"/>
</dbReference>
<proteinExistence type="inferred from homology"/>
<dbReference type="PANTHER" id="PTHR45828:SF9">
    <property type="entry name" value="CELL WALL INTEGRITY AND STRESS RESPONSE COMPONENT 4-LIKE-RELATED"/>
    <property type="match status" value="1"/>
</dbReference>
<evidence type="ECO:0000256" key="6">
    <source>
        <dbReference type="ARBA" id="ARBA00022729"/>
    </source>
</evidence>
<dbReference type="GO" id="GO:0045087">
    <property type="term" value="P:innate immune response"/>
    <property type="evidence" value="ECO:0007669"/>
    <property type="project" value="UniProtKB-KW"/>
</dbReference>
<keyword evidence="6" id="KW-0732">Signal</keyword>
<dbReference type="GO" id="GO:0042742">
    <property type="term" value="P:defense response to bacterium"/>
    <property type="evidence" value="ECO:0007669"/>
    <property type="project" value="UniProtKB-KW"/>
</dbReference>
<reference evidence="10 11" key="1">
    <citation type="journal article" date="2017" name="Nat. Ecol. Evol.">
        <title>Scallop genome provides insights into evolution of bilaterian karyotype and development.</title>
        <authorList>
            <person name="Wang S."/>
            <person name="Zhang J."/>
            <person name="Jiao W."/>
            <person name="Li J."/>
            <person name="Xun X."/>
            <person name="Sun Y."/>
            <person name="Guo X."/>
            <person name="Huan P."/>
            <person name="Dong B."/>
            <person name="Zhang L."/>
            <person name="Hu X."/>
            <person name="Sun X."/>
            <person name="Wang J."/>
            <person name="Zhao C."/>
            <person name="Wang Y."/>
            <person name="Wang D."/>
            <person name="Huang X."/>
            <person name="Wang R."/>
            <person name="Lv J."/>
            <person name="Li Y."/>
            <person name="Zhang Z."/>
            <person name="Liu B."/>
            <person name="Lu W."/>
            <person name="Hui Y."/>
            <person name="Liang J."/>
            <person name="Zhou Z."/>
            <person name="Hou R."/>
            <person name="Li X."/>
            <person name="Liu Y."/>
            <person name="Li H."/>
            <person name="Ning X."/>
            <person name="Lin Y."/>
            <person name="Zhao L."/>
            <person name="Xing Q."/>
            <person name="Dou J."/>
            <person name="Li Y."/>
            <person name="Mao J."/>
            <person name="Guo H."/>
            <person name="Dou H."/>
            <person name="Li T."/>
            <person name="Mu C."/>
            <person name="Jiang W."/>
            <person name="Fu Q."/>
            <person name="Fu X."/>
            <person name="Miao Y."/>
            <person name="Liu J."/>
            <person name="Yu Q."/>
            <person name="Li R."/>
            <person name="Liao H."/>
            <person name="Li X."/>
            <person name="Kong Y."/>
            <person name="Jiang Z."/>
            <person name="Chourrout D."/>
            <person name="Li R."/>
            <person name="Bao Z."/>
        </authorList>
    </citation>
    <scope>NUCLEOTIDE SEQUENCE [LARGE SCALE GENOMIC DNA]</scope>
    <source>
        <strain evidence="10 11">PY_sf001</strain>
    </source>
</reference>
<keyword evidence="7" id="KW-0391">Immunity</keyword>
<comment type="subcellular location">
    <subcellularLocation>
        <location evidence="1">Secreted</location>
    </subcellularLocation>
</comment>
<evidence type="ECO:0000313" key="10">
    <source>
        <dbReference type="EMBL" id="OWF44782.1"/>
    </source>
</evidence>
<evidence type="ECO:0000256" key="3">
    <source>
        <dbReference type="ARBA" id="ARBA00022525"/>
    </source>
</evidence>
<keyword evidence="3" id="KW-0964">Secreted</keyword>
<dbReference type="InterPro" id="IPR051237">
    <property type="entry name" value="Ferric-chelate_Red/DefProt"/>
</dbReference>
<evidence type="ECO:0000256" key="7">
    <source>
        <dbReference type="ARBA" id="ARBA00022859"/>
    </source>
</evidence>
<evidence type="ECO:0000256" key="8">
    <source>
        <dbReference type="ARBA" id="ARBA00023022"/>
    </source>
</evidence>
<name>A0A210Q7Q9_MIZYE</name>
<dbReference type="GO" id="GO:0005576">
    <property type="term" value="C:extracellular region"/>
    <property type="evidence" value="ECO:0007669"/>
    <property type="project" value="UniProtKB-SubCell"/>
</dbReference>
<dbReference type="Proteomes" id="UP000242188">
    <property type="component" value="Unassembled WGS sequence"/>
</dbReference>
<evidence type="ECO:0000313" key="11">
    <source>
        <dbReference type="Proteomes" id="UP000242188"/>
    </source>
</evidence>
<evidence type="ECO:0000256" key="4">
    <source>
        <dbReference type="ARBA" id="ARBA00022529"/>
    </source>
</evidence>
<evidence type="ECO:0000256" key="1">
    <source>
        <dbReference type="ARBA" id="ARBA00004613"/>
    </source>
</evidence>
<keyword evidence="8" id="KW-0044">Antibiotic</keyword>
<dbReference type="EMBL" id="NEDP02004683">
    <property type="protein sequence ID" value="OWF44782.1"/>
    <property type="molecule type" value="Genomic_DNA"/>
</dbReference>
<dbReference type="Pfam" id="PF02014">
    <property type="entry name" value="Reeler"/>
    <property type="match status" value="1"/>
</dbReference>
<evidence type="ECO:0000256" key="2">
    <source>
        <dbReference type="ARBA" id="ARBA00008501"/>
    </source>
</evidence>
<organism evidence="10 11">
    <name type="scientific">Mizuhopecten yessoensis</name>
    <name type="common">Japanese scallop</name>
    <name type="synonym">Patinopecten yessoensis</name>
    <dbReference type="NCBI Taxonomy" id="6573"/>
    <lineage>
        <taxon>Eukaryota</taxon>
        <taxon>Metazoa</taxon>
        <taxon>Spiralia</taxon>
        <taxon>Lophotrochozoa</taxon>
        <taxon>Mollusca</taxon>
        <taxon>Bivalvia</taxon>
        <taxon>Autobranchia</taxon>
        <taxon>Pteriomorphia</taxon>
        <taxon>Pectinida</taxon>
        <taxon>Pectinoidea</taxon>
        <taxon>Pectinidae</taxon>
        <taxon>Mizuhopecten</taxon>
    </lineage>
</organism>
<accession>A0A210Q7Q9</accession>
<feature type="domain" description="Reelin" evidence="9">
    <location>
        <begin position="41"/>
        <end position="215"/>
    </location>
</feature>
<dbReference type="OrthoDB" id="6161269at2759"/>
<comment type="similarity">
    <text evidence="2">Belongs to the insect defense protein family.</text>
</comment>
<keyword evidence="5" id="KW-0399">Innate immunity</keyword>
<sequence>MEENYWPHNLIADPATGSDVSTTMTFDRISLTQAAISLALLSLANAYPFGETDVDCRKMIPSQLTSPPQRGPPPYNISVSMNMHGVGMELIVTVKSTGTRKIRGILIQARSAECPLPGKPGSMMPIGSFTNVEGSYKMKPINCFKETNSAITNLNWGLDDSMEATWKVPATEQRKIRFYATVVDDEQTYWVGIQSEVIRHISDTAEDDGISCQSETITNKPPSSGSLAKENSASKSFEVNTLSFTMVALLISIFLR</sequence>
<dbReference type="GO" id="GO:0016020">
    <property type="term" value="C:membrane"/>
    <property type="evidence" value="ECO:0007669"/>
    <property type="project" value="TreeGrafter"/>
</dbReference>
<dbReference type="AlphaFoldDB" id="A0A210Q7Q9"/>
<dbReference type="Gene3D" id="2.60.40.4060">
    <property type="entry name" value="Reeler domain"/>
    <property type="match status" value="1"/>
</dbReference>
<keyword evidence="4" id="KW-0929">Antimicrobial</keyword>
<dbReference type="InterPro" id="IPR002861">
    <property type="entry name" value="Reeler_dom"/>
</dbReference>
<protein>
    <submittedName>
        <fullName evidence="10">Ferric-chelate reductase 1</fullName>
    </submittedName>
</protein>
<evidence type="ECO:0000256" key="5">
    <source>
        <dbReference type="ARBA" id="ARBA00022588"/>
    </source>
</evidence>
<keyword evidence="11" id="KW-1185">Reference proteome</keyword>